<dbReference type="GeneID" id="82157312"/>
<dbReference type="InterPro" id="IPR022998">
    <property type="entry name" value="ThiamineP_synth_TenI"/>
</dbReference>
<name>A0ABX2AW41_9BACT</name>
<accession>A0ABX2AW41</accession>
<dbReference type="Proteomes" id="UP001193734">
    <property type="component" value="Unassembled WGS sequence"/>
</dbReference>
<evidence type="ECO:0000259" key="3">
    <source>
        <dbReference type="Pfam" id="PF02581"/>
    </source>
</evidence>
<gene>
    <name evidence="4" type="ORF">HPS55_05995</name>
</gene>
<keyword evidence="2" id="KW-0784">Thiamine biosynthesis</keyword>
<dbReference type="EMBL" id="JABKKE010000007">
    <property type="protein sequence ID" value="NPE13880.1"/>
    <property type="molecule type" value="Genomic_DNA"/>
</dbReference>
<dbReference type="RefSeq" id="WP_172175164.1">
    <property type="nucleotide sequence ID" value="NZ_CASGIA010000009.1"/>
</dbReference>
<dbReference type="PANTHER" id="PTHR20857:SF15">
    <property type="entry name" value="THIAMINE-PHOSPHATE SYNTHASE"/>
    <property type="match status" value="1"/>
</dbReference>
<dbReference type="Gene3D" id="3.20.20.70">
    <property type="entry name" value="Aldolase class I"/>
    <property type="match status" value="1"/>
</dbReference>
<keyword evidence="5" id="KW-1185">Reference proteome</keyword>
<dbReference type="Pfam" id="PF02581">
    <property type="entry name" value="TMP-TENI"/>
    <property type="match status" value="1"/>
</dbReference>
<organism evidence="4 5">
    <name type="scientific">Xylanibacter rodentium</name>
    <dbReference type="NCBI Taxonomy" id="2736289"/>
    <lineage>
        <taxon>Bacteria</taxon>
        <taxon>Pseudomonadati</taxon>
        <taxon>Bacteroidota</taxon>
        <taxon>Bacteroidia</taxon>
        <taxon>Bacteroidales</taxon>
        <taxon>Prevotellaceae</taxon>
        <taxon>Xylanibacter</taxon>
    </lineage>
</organism>
<proteinExistence type="predicted"/>
<dbReference type="CDD" id="cd00564">
    <property type="entry name" value="TMP_TenI"/>
    <property type="match status" value="1"/>
</dbReference>
<evidence type="ECO:0000313" key="4">
    <source>
        <dbReference type="EMBL" id="NPE13880.1"/>
    </source>
</evidence>
<dbReference type="SUPFAM" id="SSF51391">
    <property type="entry name" value="Thiamin phosphate synthase"/>
    <property type="match status" value="1"/>
</dbReference>
<evidence type="ECO:0000256" key="1">
    <source>
        <dbReference type="ARBA" id="ARBA00004948"/>
    </source>
</evidence>
<comment type="caution">
    <text evidence="4">The sequence shown here is derived from an EMBL/GenBank/DDBJ whole genome shotgun (WGS) entry which is preliminary data.</text>
</comment>
<evidence type="ECO:0000256" key="2">
    <source>
        <dbReference type="ARBA" id="ARBA00022977"/>
    </source>
</evidence>
<protein>
    <submittedName>
        <fullName evidence="4">Thiamine phosphate synthase</fullName>
    </submittedName>
</protein>
<dbReference type="PANTHER" id="PTHR20857">
    <property type="entry name" value="THIAMINE-PHOSPHATE PYROPHOSPHORYLASE"/>
    <property type="match status" value="1"/>
</dbReference>
<reference evidence="4 5" key="1">
    <citation type="submission" date="2020-05" db="EMBL/GenBank/DDBJ databases">
        <title>Distinct polysaccharide utilization as determinants for interspecies competition between intestinal Prevotella spp.</title>
        <authorList>
            <person name="Galvez E.J.C."/>
            <person name="Iljazovic A."/>
            <person name="Strowig T."/>
        </authorList>
    </citation>
    <scope>NUCLEOTIDE SEQUENCE [LARGE SCALE GENOMIC DNA]</scope>
    <source>
        <strain evidence="4 5">PROD</strain>
    </source>
</reference>
<dbReference type="InterPro" id="IPR013785">
    <property type="entry name" value="Aldolase_TIM"/>
</dbReference>
<evidence type="ECO:0000313" key="5">
    <source>
        <dbReference type="Proteomes" id="UP001193734"/>
    </source>
</evidence>
<comment type="pathway">
    <text evidence="1">Cofactor biosynthesis; thiamine diphosphate biosynthesis.</text>
</comment>
<dbReference type="InterPro" id="IPR036206">
    <property type="entry name" value="ThiamineP_synth_sf"/>
</dbReference>
<sequence>MKLIIMTKPTFFVEEDKILTSLFDEGMENLHLCKPDATPMYSERLLTLLSEDFYSKISVHDHFYLKEEYRLKGIHIEDSTTETPLKYKGRLSRTCRRIEDLKEAKRKCDYVFLRNIFDCQSMPEEKASFTYEELRDASKKGLIDKRVYALGGMNLDNIRAAKDLGFGGVVICGDLWNRFDIHKELDYKELIAHFEKVRKAVG</sequence>
<feature type="domain" description="Thiamine phosphate synthase/TenI" evidence="3">
    <location>
        <begin position="56"/>
        <end position="172"/>
    </location>
</feature>